<dbReference type="EMBL" id="NCKV01001803">
    <property type="protein sequence ID" value="RWS27747.1"/>
    <property type="molecule type" value="Genomic_DNA"/>
</dbReference>
<feature type="domain" description="RRP12 N-terminal HEAT" evidence="5">
    <location>
        <begin position="98"/>
        <end position="340"/>
    </location>
</feature>
<dbReference type="PANTHER" id="PTHR48287:SF1">
    <property type="entry name" value="ARM REPEAT SUPERFAMILY PROTEIN"/>
    <property type="match status" value="1"/>
</dbReference>
<feature type="compositionally biased region" description="Basic residues" evidence="3">
    <location>
        <begin position="1"/>
        <end position="15"/>
    </location>
</feature>
<dbReference type="InterPro" id="IPR016024">
    <property type="entry name" value="ARM-type_fold"/>
</dbReference>
<feature type="compositionally biased region" description="Basic residues" evidence="3">
    <location>
        <begin position="1166"/>
        <end position="1179"/>
    </location>
</feature>
<dbReference type="AlphaFoldDB" id="A0A443SJP1"/>
<dbReference type="VEuPathDB" id="VectorBase:LDEU004292"/>
<name>A0A443SJP1_9ACAR</name>
<dbReference type="PANTHER" id="PTHR48287">
    <property type="entry name" value="ARM REPEAT SUPERFAMILY PROTEIN"/>
    <property type="match status" value="1"/>
</dbReference>
<proteinExistence type="predicted"/>
<evidence type="ECO:0000259" key="5">
    <source>
        <dbReference type="Pfam" id="PF25772"/>
    </source>
</evidence>
<sequence length="1179" mass="133328">MRIAKKATKGKGKLWKRGESSSSNPTTNKFRKKAKTSICKPETDSNFTVDALEAHNVLMLNNCSLSDESDVKSEAESFASMWSNCSNPSFDRLLNNWQSTSLLHKEMLAVLGAVTEIIKERGGKETETEYFATLMTTLEGIENEESLTATVCLINMVVRRLPSAILKCKFSESTDVFRKYITDFVAKENSTLLRCLISCVAVFLRAQETAVWKMTSTQQVYQEILSLTTHQKPRVRKAAHKAVVAVLKGSAIVTSGQVSQHPVASLTAKFCTKMIEETRIGDSISLALQMLNLMKDLLAVLPTADIKNCCETILRMMTLGNVLVVTTSLKVFHNFFLTQSNSDALNCDLNLKIIMALYDHQPSVNDSQPLCAWLVVMKQAHICLFLKNREQFLRQIPKLVKASTACWLSDASDVFTAVEDCLEAIITVCLREVANQISINAMREVFSSLEKCLSYQYVNAWGSLFHVFALLFEVFGPQYPEAFKSILKNLSELRESYGFKFISELESAIGYAVKYMGTETVLEAIPLTLDLETLNLNRSWLIPVLRDNVFAANLGLFASLFMSYSQQIEHKIEELNKSGNSTQTKICEVLNDQIWSLLPSFCNKPKDLTTSFRVIARSLGHVLRSNEQLRAHVLKALRVLIVSNMDNDVNKTELSSYAKNFLPILLRLYTSKDTECTKEVRLSILETVKVYLSISDKETINEQYTNLINNLDKLKTNENEDQFRKEVLHDVLRVFIPFVEDVELILRDRVIPLINDKTDKKCQKKGYQLIEVIVKTANKNVVDACLDLLVSSFPKVSDSAKFAPLRSLKFIIENNLITDEKQNSELCDCSLKAAIKSLCINSTKTKNSAFDLIICLTKKSSSAFCWLRCMPKDKCFPFILIVIDSLNAMDEETHKQFRFKVKEVLTSLIRKFSFEVVAKFVPEKYSKVLKSIRKLEARKNKEKNTDDDSTANVTRSKKGETIDEILCSSDDESDGDRDEISQVSRKRQKLNTYIAEDKEDGEILDLLGKNTSQMIFSTNPEMKKSTATSTVNFDTAQDGRLIIEDIDEKKGVKRKSMDDSDEEEGDDNEPMQEEKPQYRPGGKGIHRDVNSLKKGEKSVSHNLGEEYRSKKAKGDMKRKGRPDPYAYVPLNPQALNKRKAAKFRGQFKNIVRAAKSGAQKGSKSNQKMKKHSKMNKKHK</sequence>
<keyword evidence="2" id="KW-0539">Nucleus</keyword>
<dbReference type="OrthoDB" id="2192888at2759"/>
<dbReference type="InterPro" id="IPR052087">
    <property type="entry name" value="RRP12"/>
</dbReference>
<organism evidence="6 7">
    <name type="scientific">Leptotrombidium deliense</name>
    <dbReference type="NCBI Taxonomy" id="299467"/>
    <lineage>
        <taxon>Eukaryota</taxon>
        <taxon>Metazoa</taxon>
        <taxon>Ecdysozoa</taxon>
        <taxon>Arthropoda</taxon>
        <taxon>Chelicerata</taxon>
        <taxon>Arachnida</taxon>
        <taxon>Acari</taxon>
        <taxon>Acariformes</taxon>
        <taxon>Trombidiformes</taxon>
        <taxon>Prostigmata</taxon>
        <taxon>Anystina</taxon>
        <taxon>Parasitengona</taxon>
        <taxon>Trombiculoidea</taxon>
        <taxon>Trombiculidae</taxon>
        <taxon>Leptotrombidium</taxon>
    </lineage>
</organism>
<evidence type="ECO:0000256" key="2">
    <source>
        <dbReference type="ARBA" id="ARBA00023242"/>
    </source>
</evidence>
<accession>A0A443SJP1</accession>
<dbReference type="STRING" id="299467.A0A443SJP1"/>
<feature type="region of interest" description="Disordered" evidence="3">
    <location>
        <begin position="1050"/>
        <end position="1129"/>
    </location>
</feature>
<dbReference type="InterPro" id="IPR012978">
    <property type="entry name" value="HEAT_RRP12"/>
</dbReference>
<feature type="domain" description="RRP12 HEAT" evidence="4">
    <location>
        <begin position="409"/>
        <end position="672"/>
    </location>
</feature>
<evidence type="ECO:0000313" key="6">
    <source>
        <dbReference type="EMBL" id="RWS27747.1"/>
    </source>
</evidence>
<feature type="region of interest" description="Disordered" evidence="3">
    <location>
        <begin position="964"/>
        <end position="986"/>
    </location>
</feature>
<reference evidence="6 7" key="1">
    <citation type="journal article" date="2018" name="Gigascience">
        <title>Genomes of trombidid mites reveal novel predicted allergens and laterally-transferred genes associated with secondary metabolism.</title>
        <authorList>
            <person name="Dong X."/>
            <person name="Chaisiri K."/>
            <person name="Xia D."/>
            <person name="Armstrong S.D."/>
            <person name="Fang Y."/>
            <person name="Donnelly M.J."/>
            <person name="Kadowaki T."/>
            <person name="McGarry J.W."/>
            <person name="Darby A.C."/>
            <person name="Makepeace B.L."/>
        </authorList>
    </citation>
    <scope>NUCLEOTIDE SEQUENCE [LARGE SCALE GENOMIC DNA]</scope>
    <source>
        <strain evidence="6">UoL-UT</strain>
    </source>
</reference>
<comment type="caution">
    <text evidence="6">The sequence shown here is derived from an EMBL/GenBank/DDBJ whole genome shotgun (WGS) entry which is preliminary data.</text>
</comment>
<protein>
    <submittedName>
        <fullName evidence="6">RRP12-like protein</fullName>
    </submittedName>
</protein>
<keyword evidence="7" id="KW-1185">Reference proteome</keyword>
<feature type="region of interest" description="Disordered" evidence="3">
    <location>
        <begin position="1153"/>
        <end position="1179"/>
    </location>
</feature>
<dbReference type="Pfam" id="PF25772">
    <property type="entry name" value="HEAT_RRP12_N"/>
    <property type="match status" value="1"/>
</dbReference>
<comment type="subcellular location">
    <subcellularLocation>
        <location evidence="1">Nucleus</location>
    </subcellularLocation>
</comment>
<dbReference type="GO" id="GO:0005634">
    <property type="term" value="C:nucleus"/>
    <property type="evidence" value="ECO:0007669"/>
    <property type="project" value="UniProtKB-SubCell"/>
</dbReference>
<evidence type="ECO:0000256" key="3">
    <source>
        <dbReference type="SAM" id="MobiDB-lite"/>
    </source>
</evidence>
<gene>
    <name evidence="6" type="ORF">B4U80_02787</name>
</gene>
<evidence type="ECO:0000259" key="4">
    <source>
        <dbReference type="Pfam" id="PF08161"/>
    </source>
</evidence>
<evidence type="ECO:0000313" key="7">
    <source>
        <dbReference type="Proteomes" id="UP000288716"/>
    </source>
</evidence>
<feature type="compositionally biased region" description="Basic and acidic residues" evidence="3">
    <location>
        <begin position="1085"/>
        <end position="1117"/>
    </location>
</feature>
<evidence type="ECO:0000256" key="1">
    <source>
        <dbReference type="ARBA" id="ARBA00004123"/>
    </source>
</evidence>
<dbReference type="Proteomes" id="UP000288716">
    <property type="component" value="Unassembled WGS sequence"/>
</dbReference>
<feature type="compositionally biased region" description="Acidic residues" evidence="3">
    <location>
        <begin position="1059"/>
        <end position="1071"/>
    </location>
</feature>
<dbReference type="Pfam" id="PF08161">
    <property type="entry name" value="RRP12_HEAT"/>
    <property type="match status" value="1"/>
</dbReference>
<dbReference type="SUPFAM" id="SSF48371">
    <property type="entry name" value="ARM repeat"/>
    <property type="match status" value="2"/>
</dbReference>
<feature type="region of interest" description="Disordered" evidence="3">
    <location>
        <begin position="1"/>
        <end position="35"/>
    </location>
</feature>
<dbReference type="InterPro" id="IPR057860">
    <property type="entry name" value="HEAT_RRP12_N"/>
</dbReference>